<dbReference type="AlphaFoldDB" id="A0A6A4SID0"/>
<name>A0A6A4SID0_SCOMX</name>
<accession>A0A6A4SID0</accession>
<reference evidence="2 3" key="1">
    <citation type="submission" date="2019-06" db="EMBL/GenBank/DDBJ databases">
        <title>Draft genomes of female and male turbot (Scophthalmus maximus).</title>
        <authorList>
            <person name="Xu H."/>
            <person name="Xu X.-W."/>
            <person name="Shao C."/>
            <person name="Chen S."/>
        </authorList>
    </citation>
    <scope>NUCLEOTIDE SEQUENCE [LARGE SCALE GENOMIC DNA]</scope>
    <source>
        <strain evidence="2">Ysfricsl-2016a</strain>
        <tissue evidence="2">Blood</tissue>
    </source>
</reference>
<feature type="region of interest" description="Disordered" evidence="1">
    <location>
        <begin position="13"/>
        <end position="39"/>
    </location>
</feature>
<organism evidence="2 3">
    <name type="scientific">Scophthalmus maximus</name>
    <name type="common">Turbot</name>
    <name type="synonym">Psetta maxima</name>
    <dbReference type="NCBI Taxonomy" id="52904"/>
    <lineage>
        <taxon>Eukaryota</taxon>
        <taxon>Metazoa</taxon>
        <taxon>Chordata</taxon>
        <taxon>Craniata</taxon>
        <taxon>Vertebrata</taxon>
        <taxon>Euteleostomi</taxon>
        <taxon>Actinopterygii</taxon>
        <taxon>Neopterygii</taxon>
        <taxon>Teleostei</taxon>
        <taxon>Neoteleostei</taxon>
        <taxon>Acanthomorphata</taxon>
        <taxon>Carangaria</taxon>
        <taxon>Pleuronectiformes</taxon>
        <taxon>Pleuronectoidei</taxon>
        <taxon>Scophthalmidae</taxon>
        <taxon>Scophthalmus</taxon>
    </lineage>
</organism>
<comment type="caution">
    <text evidence="2">The sequence shown here is derived from an EMBL/GenBank/DDBJ whole genome shotgun (WGS) entry which is preliminary data.</text>
</comment>
<proteinExistence type="predicted"/>
<dbReference type="Proteomes" id="UP000438429">
    <property type="component" value="Unassembled WGS sequence"/>
</dbReference>
<evidence type="ECO:0000256" key="1">
    <source>
        <dbReference type="SAM" id="MobiDB-lite"/>
    </source>
</evidence>
<evidence type="ECO:0000313" key="3">
    <source>
        <dbReference type="Proteomes" id="UP000438429"/>
    </source>
</evidence>
<dbReference type="EMBL" id="VEVO01000015">
    <property type="protein sequence ID" value="KAF0030891.1"/>
    <property type="molecule type" value="Genomic_DNA"/>
</dbReference>
<gene>
    <name evidence="2" type="ORF">F2P81_017622</name>
</gene>
<protein>
    <submittedName>
        <fullName evidence="2">Uncharacterized protein</fullName>
    </submittedName>
</protein>
<sequence>MIPQTRLLSADGRHNLKDNVNDASSALPSRGPGENPPTKHQCAIQQKVELKFKSASVHAFTIRMFEQLLLSGRRLDFRTAQHKTWETMCCLGMTLGLVPMTTARLFVFVTGFCPVVQRCFVPNEVLNSGTRIEKVILLRRKSFGIRPHETEVTNQDLFTQNTELHFEPELFQRR</sequence>
<evidence type="ECO:0000313" key="2">
    <source>
        <dbReference type="EMBL" id="KAF0030891.1"/>
    </source>
</evidence>